<evidence type="ECO:0000256" key="1">
    <source>
        <dbReference type="SAM" id="MobiDB-lite"/>
    </source>
</evidence>
<feature type="compositionally biased region" description="Acidic residues" evidence="1">
    <location>
        <begin position="34"/>
        <end position="67"/>
    </location>
</feature>
<dbReference type="AlphaFoldDB" id="A0A6L2JFP1"/>
<feature type="region of interest" description="Disordered" evidence="1">
    <location>
        <begin position="13"/>
        <end position="67"/>
    </location>
</feature>
<proteinExistence type="predicted"/>
<organism evidence="2">
    <name type="scientific">Tanacetum cinerariifolium</name>
    <name type="common">Dalmatian daisy</name>
    <name type="synonym">Chrysanthemum cinerariifolium</name>
    <dbReference type="NCBI Taxonomy" id="118510"/>
    <lineage>
        <taxon>Eukaryota</taxon>
        <taxon>Viridiplantae</taxon>
        <taxon>Streptophyta</taxon>
        <taxon>Embryophyta</taxon>
        <taxon>Tracheophyta</taxon>
        <taxon>Spermatophyta</taxon>
        <taxon>Magnoliopsida</taxon>
        <taxon>eudicotyledons</taxon>
        <taxon>Gunneridae</taxon>
        <taxon>Pentapetalae</taxon>
        <taxon>asterids</taxon>
        <taxon>campanulids</taxon>
        <taxon>Asterales</taxon>
        <taxon>Asteraceae</taxon>
        <taxon>Asteroideae</taxon>
        <taxon>Anthemideae</taxon>
        <taxon>Anthemidinae</taxon>
        <taxon>Tanacetum</taxon>
    </lineage>
</organism>
<sequence>MLDSHLVHIVQFSENQGENRGLVSNIGSSQQLEHDDEEESEDEEDIEHNEDDIDVDDQEGVENIVEE</sequence>
<accession>A0A6L2JFP1</accession>
<evidence type="ECO:0000313" key="2">
    <source>
        <dbReference type="EMBL" id="GEU35560.1"/>
    </source>
</evidence>
<dbReference type="EMBL" id="BKCJ010000705">
    <property type="protein sequence ID" value="GEU35560.1"/>
    <property type="molecule type" value="Genomic_DNA"/>
</dbReference>
<gene>
    <name evidence="2" type="ORF">Tci_007538</name>
</gene>
<name>A0A6L2JFP1_TANCI</name>
<comment type="caution">
    <text evidence="2">The sequence shown here is derived from an EMBL/GenBank/DDBJ whole genome shotgun (WGS) entry which is preliminary data.</text>
</comment>
<protein>
    <submittedName>
        <fullName evidence="2">Uncharacterized protein</fullName>
    </submittedName>
</protein>
<reference evidence="2" key="1">
    <citation type="journal article" date="2019" name="Sci. Rep.">
        <title>Draft genome of Tanacetum cinerariifolium, the natural source of mosquito coil.</title>
        <authorList>
            <person name="Yamashiro T."/>
            <person name="Shiraishi A."/>
            <person name="Satake H."/>
            <person name="Nakayama K."/>
        </authorList>
    </citation>
    <scope>NUCLEOTIDE SEQUENCE</scope>
</reference>